<dbReference type="GO" id="GO:0003824">
    <property type="term" value="F:catalytic activity"/>
    <property type="evidence" value="ECO:0007669"/>
    <property type="project" value="InterPro"/>
</dbReference>
<name>A0A8J3JVC9_9ACTN</name>
<gene>
    <name evidence="2" type="ORF">Cch02nite_52010</name>
</gene>
<dbReference type="PANTHER" id="PTHR36930">
    <property type="entry name" value="METAL-SULFUR CLUSTER BIOSYNTHESIS PROTEINS YUAD-RELATED"/>
    <property type="match status" value="1"/>
</dbReference>
<accession>A0A8J3JVC9</accession>
<dbReference type="GO" id="GO:0030151">
    <property type="term" value="F:molybdenum ion binding"/>
    <property type="evidence" value="ECO:0007669"/>
    <property type="project" value="InterPro"/>
</dbReference>
<dbReference type="InterPro" id="IPR011037">
    <property type="entry name" value="Pyrv_Knase-like_insert_dom_sf"/>
</dbReference>
<dbReference type="PROSITE" id="PS51340">
    <property type="entry name" value="MOSC"/>
    <property type="match status" value="1"/>
</dbReference>
<keyword evidence="3" id="KW-1185">Reference proteome</keyword>
<comment type="caution">
    <text evidence="2">The sequence shown here is derived from an EMBL/GenBank/DDBJ whole genome shotgun (WGS) entry which is preliminary data.</text>
</comment>
<evidence type="ECO:0000313" key="2">
    <source>
        <dbReference type="EMBL" id="GIF91757.1"/>
    </source>
</evidence>
<dbReference type="EMBL" id="BONG01000036">
    <property type="protein sequence ID" value="GIF91757.1"/>
    <property type="molecule type" value="Genomic_DNA"/>
</dbReference>
<dbReference type="InterPro" id="IPR005302">
    <property type="entry name" value="MoCF_Sase_C"/>
</dbReference>
<organism evidence="2 3">
    <name type="scientific">Catellatospora chokoriensis</name>
    <dbReference type="NCBI Taxonomy" id="310353"/>
    <lineage>
        <taxon>Bacteria</taxon>
        <taxon>Bacillati</taxon>
        <taxon>Actinomycetota</taxon>
        <taxon>Actinomycetes</taxon>
        <taxon>Micromonosporales</taxon>
        <taxon>Micromonosporaceae</taxon>
        <taxon>Catellatospora</taxon>
    </lineage>
</organism>
<dbReference type="PANTHER" id="PTHR36930:SF1">
    <property type="entry name" value="MOSC DOMAIN-CONTAINING PROTEIN"/>
    <property type="match status" value="1"/>
</dbReference>
<feature type="domain" description="MOSC" evidence="1">
    <location>
        <begin position="87"/>
        <end position="232"/>
    </location>
</feature>
<sequence length="233" mass="25381">MVGTIGELRRFPVKSLLGEMLTEAVVQPRGLAGDRRWAVRGADGRFGSGKSTRRFRQMDGLFQLAARYDGAVPVLRFPSGQRLRGDDPAVHAALSRHVGEPVTLTAEEDVSHFDEGPLHVLTTASLRHLGGLLGGPVDPRRFRANLLLDVSGPPARLEDGWPGRTLHVGDEVVLRVTRRMTRCVMVNNAQEDLPHDGRVLRAVATADELTLGVLAQVERPGTVRFGDPVVLRG</sequence>
<dbReference type="Proteomes" id="UP000619293">
    <property type="component" value="Unassembled WGS sequence"/>
</dbReference>
<proteinExistence type="predicted"/>
<dbReference type="AlphaFoldDB" id="A0A8J3JVC9"/>
<dbReference type="InterPro" id="IPR005303">
    <property type="entry name" value="MOCOS_middle"/>
</dbReference>
<dbReference type="Gene3D" id="2.40.33.20">
    <property type="entry name" value="PK beta-barrel domain-like"/>
    <property type="match status" value="1"/>
</dbReference>
<protein>
    <submittedName>
        <fullName evidence="2">Molybdenum cofactor sulfurase</fullName>
    </submittedName>
</protein>
<dbReference type="Pfam" id="PF03473">
    <property type="entry name" value="MOSC"/>
    <property type="match status" value="1"/>
</dbReference>
<dbReference type="GO" id="GO:0030170">
    <property type="term" value="F:pyridoxal phosphate binding"/>
    <property type="evidence" value="ECO:0007669"/>
    <property type="project" value="InterPro"/>
</dbReference>
<dbReference type="SUPFAM" id="SSF50800">
    <property type="entry name" value="PK beta-barrel domain-like"/>
    <property type="match status" value="1"/>
</dbReference>
<reference evidence="2 3" key="1">
    <citation type="submission" date="2021-01" db="EMBL/GenBank/DDBJ databases">
        <title>Whole genome shotgun sequence of Catellatospora chokoriensis NBRC 107358.</title>
        <authorList>
            <person name="Komaki H."/>
            <person name="Tamura T."/>
        </authorList>
    </citation>
    <scope>NUCLEOTIDE SEQUENCE [LARGE SCALE GENOMIC DNA]</scope>
    <source>
        <strain evidence="2 3">NBRC 107358</strain>
    </source>
</reference>
<evidence type="ECO:0000313" key="3">
    <source>
        <dbReference type="Proteomes" id="UP000619293"/>
    </source>
</evidence>
<dbReference type="Pfam" id="PF03476">
    <property type="entry name" value="MOSC_N"/>
    <property type="match status" value="1"/>
</dbReference>
<dbReference type="InterPro" id="IPR052716">
    <property type="entry name" value="MOSC_domain"/>
</dbReference>
<evidence type="ECO:0000259" key="1">
    <source>
        <dbReference type="PROSITE" id="PS51340"/>
    </source>
</evidence>